<evidence type="ECO:0000256" key="8">
    <source>
        <dbReference type="SAM" id="SignalP"/>
    </source>
</evidence>
<evidence type="ECO:0000256" key="1">
    <source>
        <dbReference type="ARBA" id="ARBA00004442"/>
    </source>
</evidence>
<feature type="chain" id="PRO_5020582859" evidence="8">
    <location>
        <begin position="20"/>
        <end position="433"/>
    </location>
</feature>
<dbReference type="AlphaFoldDB" id="A0A4S3ZZ46"/>
<dbReference type="PANTHER" id="PTHR30026:SF20">
    <property type="entry name" value="OUTER MEMBRANE PROTEIN TOLC"/>
    <property type="match status" value="1"/>
</dbReference>
<keyword evidence="8" id="KW-0732">Signal</keyword>
<keyword evidence="3" id="KW-0813">Transport</keyword>
<dbReference type="PANTHER" id="PTHR30026">
    <property type="entry name" value="OUTER MEMBRANE PROTEIN TOLC"/>
    <property type="match status" value="1"/>
</dbReference>
<dbReference type="Proteomes" id="UP000307507">
    <property type="component" value="Unassembled WGS sequence"/>
</dbReference>
<evidence type="ECO:0000256" key="5">
    <source>
        <dbReference type="ARBA" id="ARBA00022692"/>
    </source>
</evidence>
<evidence type="ECO:0000256" key="7">
    <source>
        <dbReference type="ARBA" id="ARBA00023237"/>
    </source>
</evidence>
<dbReference type="GO" id="GO:0009279">
    <property type="term" value="C:cell outer membrane"/>
    <property type="evidence" value="ECO:0007669"/>
    <property type="project" value="UniProtKB-SubCell"/>
</dbReference>
<sequence length="433" mass="49075">MKQYLFVIFAIATTNLVQAQEMLTAKEAVEIALKNNYDILIATNQAKISEKNVGIANAGMLPRLDATLTKNNNLQNSTQTQADGTQRELNNAKNNSLNYGVTLGWTIFDGLRMFARYDQLKELEKQGETQLKSAIVTKVADVLSTYYDLVQQQQMLATLDTAVVISKQRLQTADNRYKIGKASKLEVLNAQVDLNTDVTNLVKQKQLYANTITQLNELLVRDRTTTYRVEETVHIDSKLELKNLMRLAEKQNPDIQLAIINKRVAELDLKQVKANRYPVIKLNTGYNFAETESSLGFVTQSSSKGFNYGLSATLNIFNGFLQHRNEKIANLQVENTQFLLDKQKQILNTQLTTVFQSYLTNLELKELEAKNEDIARQNLDITLEKFRIGTITTIEFRNAQLNYITARTRHNAARYQAKISEVALKELTGSVTF</sequence>
<protein>
    <submittedName>
        <fullName evidence="9">TolC family protein</fullName>
    </submittedName>
</protein>
<evidence type="ECO:0000313" key="9">
    <source>
        <dbReference type="EMBL" id="THF51221.1"/>
    </source>
</evidence>
<keyword evidence="10" id="KW-1185">Reference proteome</keyword>
<dbReference type="GO" id="GO:1990281">
    <property type="term" value="C:efflux pump complex"/>
    <property type="evidence" value="ECO:0007669"/>
    <property type="project" value="TreeGrafter"/>
</dbReference>
<evidence type="ECO:0000256" key="4">
    <source>
        <dbReference type="ARBA" id="ARBA00022452"/>
    </source>
</evidence>
<dbReference type="EMBL" id="SSNZ01000002">
    <property type="protein sequence ID" value="THF51221.1"/>
    <property type="molecule type" value="Genomic_DNA"/>
</dbReference>
<dbReference type="InterPro" id="IPR003423">
    <property type="entry name" value="OMP_efflux"/>
</dbReference>
<evidence type="ECO:0000256" key="3">
    <source>
        <dbReference type="ARBA" id="ARBA00022448"/>
    </source>
</evidence>
<evidence type="ECO:0000256" key="2">
    <source>
        <dbReference type="ARBA" id="ARBA00007613"/>
    </source>
</evidence>
<keyword evidence="6" id="KW-0472">Membrane</keyword>
<keyword evidence="5" id="KW-0812">Transmembrane</keyword>
<dbReference type="GO" id="GO:0015562">
    <property type="term" value="F:efflux transmembrane transporter activity"/>
    <property type="evidence" value="ECO:0007669"/>
    <property type="project" value="InterPro"/>
</dbReference>
<keyword evidence="7" id="KW-0998">Cell outer membrane</keyword>
<dbReference type="SUPFAM" id="SSF56954">
    <property type="entry name" value="Outer membrane efflux proteins (OEP)"/>
    <property type="match status" value="1"/>
</dbReference>
<proteinExistence type="inferred from homology"/>
<dbReference type="GO" id="GO:0015288">
    <property type="term" value="F:porin activity"/>
    <property type="evidence" value="ECO:0007669"/>
    <property type="project" value="TreeGrafter"/>
</dbReference>
<gene>
    <name evidence="9" type="ORF">E6C50_05470</name>
</gene>
<dbReference type="Gene3D" id="1.20.1600.10">
    <property type="entry name" value="Outer membrane efflux proteins (OEP)"/>
    <property type="match status" value="1"/>
</dbReference>
<evidence type="ECO:0000313" key="10">
    <source>
        <dbReference type="Proteomes" id="UP000307507"/>
    </source>
</evidence>
<accession>A0A4S3ZZ46</accession>
<organism evidence="9 10">
    <name type="scientific">Flavobacterium supellecticarium</name>
    <dbReference type="NCBI Taxonomy" id="2565924"/>
    <lineage>
        <taxon>Bacteria</taxon>
        <taxon>Pseudomonadati</taxon>
        <taxon>Bacteroidota</taxon>
        <taxon>Flavobacteriia</taxon>
        <taxon>Flavobacteriales</taxon>
        <taxon>Flavobacteriaceae</taxon>
        <taxon>Flavobacterium</taxon>
    </lineage>
</organism>
<name>A0A4S3ZZ46_9FLAO</name>
<comment type="subcellular location">
    <subcellularLocation>
        <location evidence="1">Cell outer membrane</location>
    </subcellularLocation>
</comment>
<keyword evidence="4" id="KW-1134">Transmembrane beta strand</keyword>
<evidence type="ECO:0000256" key="6">
    <source>
        <dbReference type="ARBA" id="ARBA00023136"/>
    </source>
</evidence>
<dbReference type="OrthoDB" id="9771205at2"/>
<reference evidence="9 10" key="1">
    <citation type="submission" date="2019-04" db="EMBL/GenBank/DDBJ databases">
        <title>Flavobacterium sp. nov. isolated from construction timber.</title>
        <authorList>
            <person name="Lin S.-Y."/>
            <person name="Chang C.-T."/>
            <person name="Young C.-C."/>
        </authorList>
    </citation>
    <scope>NUCLEOTIDE SEQUENCE [LARGE SCALE GENOMIC DNA]</scope>
    <source>
        <strain evidence="9 10">CC-CTC003</strain>
    </source>
</reference>
<comment type="similarity">
    <text evidence="2">Belongs to the outer membrane factor (OMF) (TC 1.B.17) family.</text>
</comment>
<comment type="caution">
    <text evidence="9">The sequence shown here is derived from an EMBL/GenBank/DDBJ whole genome shotgun (WGS) entry which is preliminary data.</text>
</comment>
<dbReference type="Pfam" id="PF02321">
    <property type="entry name" value="OEP"/>
    <property type="match status" value="2"/>
</dbReference>
<feature type="signal peptide" evidence="8">
    <location>
        <begin position="1"/>
        <end position="19"/>
    </location>
</feature>
<dbReference type="InterPro" id="IPR051906">
    <property type="entry name" value="TolC-like"/>
</dbReference>
<dbReference type="RefSeq" id="WP_136402208.1">
    <property type="nucleotide sequence ID" value="NZ_SSNZ01000002.1"/>
</dbReference>